<evidence type="ECO:0000256" key="2">
    <source>
        <dbReference type="ARBA" id="ARBA00022679"/>
    </source>
</evidence>
<name>A0A931CCF7_9ACTN</name>
<protein>
    <recommendedName>
        <fullName evidence="3">Methyltransferase</fullName>
        <ecNumber evidence="3">2.1.1.-</ecNumber>
    </recommendedName>
</protein>
<dbReference type="GO" id="GO:0003677">
    <property type="term" value="F:DNA binding"/>
    <property type="evidence" value="ECO:0007669"/>
    <property type="project" value="InterPro"/>
</dbReference>
<dbReference type="GO" id="GO:0032259">
    <property type="term" value="P:methylation"/>
    <property type="evidence" value="ECO:0007669"/>
    <property type="project" value="UniProtKB-KW"/>
</dbReference>
<keyword evidence="1" id="KW-0489">Methyltransferase</keyword>
<dbReference type="Proteomes" id="UP000598146">
    <property type="component" value="Unassembled WGS sequence"/>
</dbReference>
<accession>A0A931CCF7</accession>
<dbReference type="InterPro" id="IPR001091">
    <property type="entry name" value="RM_Methyltransferase"/>
</dbReference>
<dbReference type="PRINTS" id="PR00508">
    <property type="entry name" value="S21N4MTFRASE"/>
</dbReference>
<evidence type="ECO:0000259" key="5">
    <source>
        <dbReference type="Pfam" id="PF01555"/>
    </source>
</evidence>
<dbReference type="RefSeq" id="WP_196419117.1">
    <property type="nucleotide sequence ID" value="NZ_JADQTO010000026.1"/>
</dbReference>
<dbReference type="EMBL" id="JADQTO010000026">
    <property type="protein sequence ID" value="MBG0567350.1"/>
    <property type="molecule type" value="Genomic_DNA"/>
</dbReference>
<keyword evidence="2" id="KW-0808">Transferase</keyword>
<evidence type="ECO:0000313" key="7">
    <source>
        <dbReference type="Proteomes" id="UP000598146"/>
    </source>
</evidence>
<dbReference type="InterPro" id="IPR029063">
    <property type="entry name" value="SAM-dependent_MTases_sf"/>
</dbReference>
<sequence length="235" mass="25244">MHTMLVGQRSLATQRRGRHVSGSSAHPDRMAPDLAVALIYDYTQPGDLAVDPFAGVGTTLAEAVRGGRDAYGVEYDPGWVALARANLALARRQSGIGHGQIVRGDVTRLPAAPRRELRGRASLVLTAPPSSATMPVSPRSSARHNRVDLMDGITAALEECVPLLNPNGLIVVVSRSSRRTPVLLDAVAADLSLLAVRHAAYATMRAGRLVAGRHHVDGIRYDDILVLRPRRGRRP</sequence>
<dbReference type="Gene3D" id="3.40.50.150">
    <property type="entry name" value="Vaccinia Virus protein VP39"/>
    <property type="match status" value="1"/>
</dbReference>
<dbReference type="SUPFAM" id="SSF53335">
    <property type="entry name" value="S-adenosyl-L-methionine-dependent methyltransferases"/>
    <property type="match status" value="1"/>
</dbReference>
<proteinExistence type="inferred from homology"/>
<reference evidence="6" key="1">
    <citation type="submission" date="2020-11" db="EMBL/GenBank/DDBJ databases">
        <title>Isolation and identification of active actinomycetes.</title>
        <authorList>
            <person name="Sun X."/>
        </authorList>
    </citation>
    <scope>NUCLEOTIDE SEQUENCE</scope>
    <source>
        <strain evidence="6">NEAU-A11</strain>
    </source>
</reference>
<evidence type="ECO:0000256" key="1">
    <source>
        <dbReference type="ARBA" id="ARBA00022603"/>
    </source>
</evidence>
<feature type="region of interest" description="Disordered" evidence="4">
    <location>
        <begin position="1"/>
        <end position="27"/>
    </location>
</feature>
<comment type="similarity">
    <text evidence="3">Belongs to the N(4)/N(6)-methyltransferase family.</text>
</comment>
<feature type="domain" description="DNA methylase N-4/N-6" evidence="5">
    <location>
        <begin position="22"/>
        <end position="83"/>
    </location>
</feature>
<comment type="caution">
    <text evidence="6">The sequence shown here is derived from an EMBL/GenBank/DDBJ whole genome shotgun (WGS) entry which is preliminary data.</text>
</comment>
<dbReference type="AlphaFoldDB" id="A0A931CCF7"/>
<dbReference type="GO" id="GO:0008170">
    <property type="term" value="F:N-methyltransferase activity"/>
    <property type="evidence" value="ECO:0007669"/>
    <property type="project" value="InterPro"/>
</dbReference>
<evidence type="ECO:0000256" key="3">
    <source>
        <dbReference type="RuleBase" id="RU362026"/>
    </source>
</evidence>
<dbReference type="Pfam" id="PF01555">
    <property type="entry name" value="N6_N4_Mtase"/>
    <property type="match status" value="1"/>
</dbReference>
<evidence type="ECO:0000256" key="4">
    <source>
        <dbReference type="SAM" id="MobiDB-lite"/>
    </source>
</evidence>
<evidence type="ECO:0000313" key="6">
    <source>
        <dbReference type="EMBL" id="MBG0567350.1"/>
    </source>
</evidence>
<dbReference type="InterPro" id="IPR002941">
    <property type="entry name" value="DNA_methylase_N4/N6"/>
</dbReference>
<dbReference type="EC" id="2.1.1.-" evidence="3"/>
<gene>
    <name evidence="6" type="ORF">I4J89_38465</name>
</gene>
<organism evidence="6 7">
    <name type="scientific">Actinoplanes aureus</name>
    <dbReference type="NCBI Taxonomy" id="2792083"/>
    <lineage>
        <taxon>Bacteria</taxon>
        <taxon>Bacillati</taxon>
        <taxon>Actinomycetota</taxon>
        <taxon>Actinomycetes</taxon>
        <taxon>Micromonosporales</taxon>
        <taxon>Micromonosporaceae</taxon>
        <taxon>Actinoplanes</taxon>
    </lineage>
</organism>
<keyword evidence="7" id="KW-1185">Reference proteome</keyword>